<dbReference type="InterPro" id="IPR036047">
    <property type="entry name" value="F-box-like_dom_sf"/>
</dbReference>
<dbReference type="KEGG" id="bdi:100833766"/>
<dbReference type="InterPro" id="IPR001810">
    <property type="entry name" value="F-box_dom"/>
</dbReference>
<evidence type="ECO:0000259" key="1">
    <source>
        <dbReference type="Pfam" id="PF00646"/>
    </source>
</evidence>
<dbReference type="Pfam" id="PF00646">
    <property type="entry name" value="F-box"/>
    <property type="match status" value="1"/>
</dbReference>
<reference evidence="4" key="3">
    <citation type="submission" date="2018-08" db="UniProtKB">
        <authorList>
            <consortium name="EnsemblPlants"/>
        </authorList>
    </citation>
    <scope>IDENTIFICATION</scope>
    <source>
        <strain evidence="4">cv. Bd21</strain>
    </source>
</reference>
<name>A0A0Q3LJY7_BRADI</name>
<dbReference type="GeneID" id="100833766"/>
<dbReference type="SUPFAM" id="SSF81383">
    <property type="entry name" value="F-box domain"/>
    <property type="match status" value="1"/>
</dbReference>
<evidence type="ECO:0000259" key="2">
    <source>
        <dbReference type="Pfam" id="PF23635"/>
    </source>
</evidence>
<sequence length="443" mass="49623">MPPTWGPTGKITPAVSCPHFRRRAMDSEQQLPPPLKQMKQDPPVAPTTISSLGDDLLLEIFLRLPSLPSLVRAALTCRAALHAVRSSRVFRRRFRELHSPPLLGLLLDFFNPEMAAFVPVARLSDRDHAAALRAADIYLTRVLDDDPEWSIADCRDGYVVLLNWSAEQIAVHSPLTRAMHLFPIPPKQIYDELYAELHVLPSEEDPRSFRVVCVCHETWGAQAAVISSGTREWQISPWVDAASLQDGDADKDYSPHDGTLVNGCIYWTKASRANARVLNTTTMQFSLIDLPRHIHGQGALTPGETKDGELCIVCAVQRTLGLVVWLWRADDDGVERWMLDMTFPLSQKIDLLTDHSAEDHDALNILTIVDGFVYLYTYCEANPNSPGFFLSFCLETEKLTKLCPILHIDDLYPYIMGWPPCLVYPASPSAPLNAQVSYSNLLK</sequence>
<dbReference type="PANTHER" id="PTHR33207">
    <property type="entry name" value="F-BOX DOMAIN CONTAINING PROTEIN-RELATED"/>
    <property type="match status" value="1"/>
</dbReference>
<dbReference type="Gramene" id="KQK23593">
    <property type="protein sequence ID" value="KQK23593"/>
    <property type="gene ID" value="BRADI_1g74800v3"/>
</dbReference>
<feature type="domain" description="F-box" evidence="1">
    <location>
        <begin position="49"/>
        <end position="91"/>
    </location>
</feature>
<dbReference type="AlphaFoldDB" id="A0A0Q3LJY7"/>
<evidence type="ECO:0000313" key="5">
    <source>
        <dbReference type="Proteomes" id="UP000008810"/>
    </source>
</evidence>
<proteinExistence type="predicted"/>
<organism evidence="3">
    <name type="scientific">Brachypodium distachyon</name>
    <name type="common">Purple false brome</name>
    <name type="synonym">Trachynia distachya</name>
    <dbReference type="NCBI Taxonomy" id="15368"/>
    <lineage>
        <taxon>Eukaryota</taxon>
        <taxon>Viridiplantae</taxon>
        <taxon>Streptophyta</taxon>
        <taxon>Embryophyta</taxon>
        <taxon>Tracheophyta</taxon>
        <taxon>Spermatophyta</taxon>
        <taxon>Magnoliopsida</taxon>
        <taxon>Liliopsida</taxon>
        <taxon>Poales</taxon>
        <taxon>Poaceae</taxon>
        <taxon>BOP clade</taxon>
        <taxon>Pooideae</taxon>
        <taxon>Stipodae</taxon>
        <taxon>Brachypodieae</taxon>
        <taxon>Brachypodium</taxon>
    </lineage>
</organism>
<dbReference type="EMBL" id="CM000880">
    <property type="protein sequence ID" value="KQK23593.1"/>
    <property type="molecule type" value="Genomic_DNA"/>
</dbReference>
<feature type="domain" description="F-box protein AT5G49610-like beta-propeller" evidence="2">
    <location>
        <begin position="150"/>
        <end position="421"/>
    </location>
</feature>
<dbReference type="Proteomes" id="UP000008810">
    <property type="component" value="Chromosome 1"/>
</dbReference>
<reference evidence="3" key="2">
    <citation type="submission" date="2017-06" db="EMBL/GenBank/DDBJ databases">
        <title>WGS assembly of Brachypodium distachyon.</title>
        <authorList>
            <consortium name="The International Brachypodium Initiative"/>
            <person name="Lucas S."/>
            <person name="Harmon-Smith M."/>
            <person name="Lail K."/>
            <person name="Tice H."/>
            <person name="Grimwood J."/>
            <person name="Bruce D."/>
            <person name="Barry K."/>
            <person name="Shu S."/>
            <person name="Lindquist E."/>
            <person name="Wang M."/>
            <person name="Pitluck S."/>
            <person name="Vogel J.P."/>
            <person name="Garvin D.F."/>
            <person name="Mockler T.C."/>
            <person name="Schmutz J."/>
            <person name="Rokhsar D."/>
            <person name="Bevan M.W."/>
        </authorList>
    </citation>
    <scope>NUCLEOTIDE SEQUENCE</scope>
    <source>
        <strain evidence="3">Bd21</strain>
    </source>
</reference>
<evidence type="ECO:0000313" key="4">
    <source>
        <dbReference type="EnsemblPlants" id="KQK23593"/>
    </source>
</evidence>
<dbReference type="Pfam" id="PF23635">
    <property type="entry name" value="Beta-prop_AT5G49610-like"/>
    <property type="match status" value="1"/>
</dbReference>
<dbReference type="RefSeq" id="XP_003562069.2">
    <property type="nucleotide sequence ID" value="XM_003562021.4"/>
</dbReference>
<dbReference type="OrthoDB" id="585233at2759"/>
<keyword evidence="5" id="KW-1185">Reference proteome</keyword>
<dbReference type="STRING" id="15368.A0A0Q3LJY7"/>
<reference evidence="3 4" key="1">
    <citation type="journal article" date="2010" name="Nature">
        <title>Genome sequencing and analysis of the model grass Brachypodium distachyon.</title>
        <authorList>
            <consortium name="International Brachypodium Initiative"/>
        </authorList>
    </citation>
    <scope>NUCLEOTIDE SEQUENCE [LARGE SCALE GENOMIC DNA]</scope>
    <source>
        <strain evidence="3">Bd21</strain>
        <strain evidence="4">cv. Bd21</strain>
    </source>
</reference>
<dbReference type="ExpressionAtlas" id="A0A0Q3LJY7">
    <property type="expression patterns" value="baseline"/>
</dbReference>
<dbReference type="EnsemblPlants" id="KQK23593">
    <property type="protein sequence ID" value="KQK23593"/>
    <property type="gene ID" value="BRADI_1g74800v3"/>
</dbReference>
<dbReference type="InterPro" id="IPR056594">
    <property type="entry name" value="AT5G49610-like_b-prop"/>
</dbReference>
<accession>A0A0Q3LJY7</accession>
<gene>
    <name evidence="4" type="primary">LOC100833766</name>
    <name evidence="3" type="ORF">BRADI_1g74800v3</name>
</gene>
<protein>
    <submittedName>
        <fullName evidence="3 4">Uncharacterized protein</fullName>
    </submittedName>
</protein>
<evidence type="ECO:0000313" key="3">
    <source>
        <dbReference type="EMBL" id="KQK23593.1"/>
    </source>
</evidence>